<evidence type="ECO:0000259" key="11">
    <source>
        <dbReference type="PROSITE" id="PS50835"/>
    </source>
</evidence>
<keyword evidence="8" id="KW-0391">Immunity</keyword>
<dbReference type="EMBL" id="CM012458">
    <property type="protein sequence ID" value="RVE57547.1"/>
    <property type="molecule type" value="Genomic_DNA"/>
</dbReference>
<keyword evidence="13" id="KW-1185">Reference proteome</keyword>
<dbReference type="InterPro" id="IPR003599">
    <property type="entry name" value="Ig_sub"/>
</dbReference>
<feature type="domain" description="Ig-like" evidence="11">
    <location>
        <begin position="16"/>
        <end position="121"/>
    </location>
</feature>
<evidence type="ECO:0000256" key="2">
    <source>
        <dbReference type="ARBA" id="ARBA00022475"/>
    </source>
</evidence>
<dbReference type="PANTHER" id="PTHR19339:SF5">
    <property type="entry name" value="IG-LIKE DOMAIN-CONTAINING PROTEIN"/>
    <property type="match status" value="1"/>
</dbReference>
<dbReference type="SMART" id="SM00406">
    <property type="entry name" value="IGv"/>
    <property type="match status" value="1"/>
</dbReference>
<organism evidence="12 13">
    <name type="scientific">Oryzias javanicus</name>
    <name type="common">Javanese ricefish</name>
    <name type="synonym">Aplocheilus javanicus</name>
    <dbReference type="NCBI Taxonomy" id="123683"/>
    <lineage>
        <taxon>Eukaryota</taxon>
        <taxon>Metazoa</taxon>
        <taxon>Chordata</taxon>
        <taxon>Craniata</taxon>
        <taxon>Vertebrata</taxon>
        <taxon>Euteleostomi</taxon>
        <taxon>Actinopterygii</taxon>
        <taxon>Neopterygii</taxon>
        <taxon>Teleostei</taxon>
        <taxon>Neoteleostei</taxon>
        <taxon>Acanthomorphata</taxon>
        <taxon>Ovalentaria</taxon>
        <taxon>Atherinomorphae</taxon>
        <taxon>Beloniformes</taxon>
        <taxon>Adrianichthyidae</taxon>
        <taxon>Oryziinae</taxon>
        <taxon>Oryzias</taxon>
    </lineage>
</organism>
<dbReference type="SMART" id="SM00409">
    <property type="entry name" value="IG"/>
    <property type="match status" value="1"/>
</dbReference>
<evidence type="ECO:0000256" key="7">
    <source>
        <dbReference type="ARBA" id="ARBA00038651"/>
    </source>
</evidence>
<dbReference type="Proteomes" id="UP000283210">
    <property type="component" value="Chromosome 22"/>
</dbReference>
<dbReference type="InterPro" id="IPR007110">
    <property type="entry name" value="Ig-like_dom"/>
</dbReference>
<evidence type="ECO:0000256" key="5">
    <source>
        <dbReference type="ARBA" id="ARBA00023157"/>
    </source>
</evidence>
<evidence type="ECO:0000313" key="12">
    <source>
        <dbReference type="EMBL" id="RVE57547.1"/>
    </source>
</evidence>
<protein>
    <recommendedName>
        <fullName evidence="11">Ig-like domain-containing protein</fullName>
    </recommendedName>
</protein>
<feature type="compositionally biased region" description="Basic and acidic residues" evidence="9">
    <location>
        <begin position="125"/>
        <end position="162"/>
    </location>
</feature>
<reference evidence="12 13" key="2">
    <citation type="submission" date="2019-01" db="EMBL/GenBank/DDBJ databases">
        <title>A chromosome length genome reference of the Java medaka (oryzias javanicus).</title>
        <authorList>
            <person name="Herpin A."/>
            <person name="Takehana Y."/>
            <person name="Naruse K."/>
            <person name="Ansai S."/>
            <person name="Kawaguchi M."/>
        </authorList>
    </citation>
    <scope>NUCLEOTIDE SEQUENCE [LARGE SCALE GENOMIC DNA]</scope>
    <source>
        <strain evidence="12">RS831</strain>
        <tissue evidence="12">Whole body</tissue>
    </source>
</reference>
<dbReference type="Pfam" id="PF07686">
    <property type="entry name" value="V-set"/>
    <property type="match status" value="1"/>
</dbReference>
<keyword evidence="4" id="KW-0472">Membrane</keyword>
<evidence type="ECO:0000256" key="6">
    <source>
        <dbReference type="ARBA" id="ARBA00023180"/>
    </source>
</evidence>
<proteinExistence type="predicted"/>
<comment type="subcellular location">
    <subcellularLocation>
        <location evidence="1">Cell membrane</location>
    </subcellularLocation>
</comment>
<dbReference type="OrthoDB" id="9049585at2759"/>
<evidence type="ECO:0000256" key="4">
    <source>
        <dbReference type="ARBA" id="ARBA00023136"/>
    </source>
</evidence>
<sequence length="170" mass="18852">MLLAALRLSLLFLSGSAVRVLQSGELLSRAGAPLTLQCSVGVGFSMGSQTMFWYRQNHVGAQLEFLIKEYEETAGRFHSFIDTGQNNFSLHVKELQQGDSGTYFCAASHSDAPGPRSPTNTRQEAAADRKRVLGDVRIDSEEQLRNQRNDEDLPPHPLELQRRLNGGTFC</sequence>
<dbReference type="GO" id="GO:0042101">
    <property type="term" value="C:T cell receptor complex"/>
    <property type="evidence" value="ECO:0007669"/>
    <property type="project" value="UniProtKB-KW"/>
</dbReference>
<dbReference type="InterPro" id="IPR051896">
    <property type="entry name" value="TCR_alpha_variable"/>
</dbReference>
<dbReference type="AlphaFoldDB" id="A0A3S2M0F1"/>
<evidence type="ECO:0000256" key="3">
    <source>
        <dbReference type="ARBA" id="ARBA00022729"/>
    </source>
</evidence>
<feature type="chain" id="PRO_5018736389" description="Ig-like domain-containing protein" evidence="10">
    <location>
        <begin position="18"/>
        <end position="170"/>
    </location>
</feature>
<dbReference type="InterPro" id="IPR013783">
    <property type="entry name" value="Ig-like_fold"/>
</dbReference>
<evidence type="ECO:0000313" key="13">
    <source>
        <dbReference type="Proteomes" id="UP000283210"/>
    </source>
</evidence>
<evidence type="ECO:0000256" key="8">
    <source>
        <dbReference type="ARBA" id="ARBA00043266"/>
    </source>
</evidence>
<comment type="subunit">
    <text evidence="7">Alpha-beta TR is a heterodimer composed of an alpha and beta chain; disulfide-linked. The alpha-beta TR is associated with the transmembrane signaling CD3 coreceptor proteins to form the TR-CD3 (TcR or TCR). The assembly of alpha-beta TR heterodimers with CD3 occurs in the endoplasmic reticulum where a single alpha-beta TR heterodimer associates with one CD3D-CD3E heterodimer, one CD3G-CD3E heterodimer and one CD247 homodimer forming a stable octameric structure. CD3D-CD3E and CD3G-CD3E heterodimers preferentially associate with TR alpha and TR beta chains, respectively. The association of the CD247 homodimer is the last step of TcR assembly in the endoplasmic reticulum and is required for transport to the cell surface.</text>
</comment>
<dbReference type="PANTHER" id="PTHR19339">
    <property type="entry name" value="T CELL RECEPTOR ALPHA VARIABLE 39"/>
    <property type="match status" value="1"/>
</dbReference>
<gene>
    <name evidence="12" type="ORF">OJAV_G00217310</name>
</gene>
<keyword evidence="5" id="KW-1015">Disulfide bond</keyword>
<keyword evidence="8" id="KW-1279">T cell receptor</keyword>
<accession>A0A3S2M0F1</accession>
<dbReference type="PROSITE" id="PS50835">
    <property type="entry name" value="IG_LIKE"/>
    <property type="match status" value="1"/>
</dbReference>
<keyword evidence="3 10" id="KW-0732">Signal</keyword>
<feature type="region of interest" description="Disordered" evidence="9">
    <location>
        <begin position="104"/>
        <end position="170"/>
    </location>
</feature>
<evidence type="ECO:0000256" key="10">
    <source>
        <dbReference type="SAM" id="SignalP"/>
    </source>
</evidence>
<keyword evidence="6" id="KW-0325">Glycoprotein</keyword>
<dbReference type="InterPro" id="IPR036179">
    <property type="entry name" value="Ig-like_dom_sf"/>
</dbReference>
<keyword evidence="8" id="KW-1064">Adaptive immunity</keyword>
<dbReference type="SUPFAM" id="SSF48726">
    <property type="entry name" value="Immunoglobulin"/>
    <property type="match status" value="1"/>
</dbReference>
<feature type="signal peptide" evidence="10">
    <location>
        <begin position="1"/>
        <end position="17"/>
    </location>
</feature>
<evidence type="ECO:0000256" key="1">
    <source>
        <dbReference type="ARBA" id="ARBA00004236"/>
    </source>
</evidence>
<keyword evidence="2" id="KW-1003">Cell membrane</keyword>
<evidence type="ECO:0000256" key="9">
    <source>
        <dbReference type="SAM" id="MobiDB-lite"/>
    </source>
</evidence>
<dbReference type="Gene3D" id="2.60.40.10">
    <property type="entry name" value="Immunoglobulins"/>
    <property type="match status" value="1"/>
</dbReference>
<dbReference type="InterPro" id="IPR013106">
    <property type="entry name" value="Ig_V-set"/>
</dbReference>
<name>A0A3S2M0F1_ORYJA</name>
<reference evidence="12 13" key="1">
    <citation type="submission" date="2018-11" db="EMBL/GenBank/DDBJ databases">
        <authorList>
            <person name="Lopez-Roques C."/>
            <person name="Donnadieu C."/>
            <person name="Bouchez O."/>
            <person name="Klopp C."/>
            <person name="Cabau C."/>
            <person name="Zahm M."/>
        </authorList>
    </citation>
    <scope>NUCLEOTIDE SEQUENCE [LARGE SCALE GENOMIC DNA]</scope>
    <source>
        <strain evidence="12">RS831</strain>
        <tissue evidence="12">Whole body</tissue>
    </source>
</reference>